<organism evidence="1 2">
    <name type="scientific">Stylophora pistillata</name>
    <name type="common">Smooth cauliflower coral</name>
    <dbReference type="NCBI Taxonomy" id="50429"/>
    <lineage>
        <taxon>Eukaryota</taxon>
        <taxon>Metazoa</taxon>
        <taxon>Cnidaria</taxon>
        <taxon>Anthozoa</taxon>
        <taxon>Hexacorallia</taxon>
        <taxon>Scleractinia</taxon>
        <taxon>Astrocoeniina</taxon>
        <taxon>Pocilloporidae</taxon>
        <taxon>Stylophora</taxon>
    </lineage>
</organism>
<dbReference type="AlphaFoldDB" id="A0A2B4RMJ6"/>
<reference evidence="2" key="1">
    <citation type="journal article" date="2017" name="bioRxiv">
        <title>Comparative analysis of the genomes of Stylophora pistillata and Acropora digitifera provides evidence for extensive differences between species of corals.</title>
        <authorList>
            <person name="Voolstra C.R."/>
            <person name="Li Y."/>
            <person name="Liew Y.J."/>
            <person name="Baumgarten S."/>
            <person name="Zoccola D."/>
            <person name="Flot J.-F."/>
            <person name="Tambutte S."/>
            <person name="Allemand D."/>
            <person name="Aranda M."/>
        </authorList>
    </citation>
    <scope>NUCLEOTIDE SEQUENCE [LARGE SCALE GENOMIC DNA]</scope>
</reference>
<name>A0A2B4RMJ6_STYPI</name>
<dbReference type="Proteomes" id="UP000225706">
    <property type="component" value="Unassembled WGS sequence"/>
</dbReference>
<comment type="caution">
    <text evidence="1">The sequence shown here is derived from an EMBL/GenBank/DDBJ whole genome shotgun (WGS) entry which is preliminary data.</text>
</comment>
<accession>A0A2B4RMJ6</accession>
<dbReference type="EMBL" id="LSMT01000434">
    <property type="protein sequence ID" value="PFX18043.1"/>
    <property type="molecule type" value="Genomic_DNA"/>
</dbReference>
<sequence>MRVLYESRLLGKRKYASIRNSSDVLNESGGREKNQKAEFLPGVEVPKILPNKNLMSFLKTIDVGELRDLQTLATELSTECVPGVYRPLKPYLLKLADLYMNLHKQIPILHWFHGEEGLFWVAIGADGAPFGEDVCATAYLVGFLNLLNRTQSCNENHLLLRANCQEDHPLMKAYTQQLTKEMEEVENKLLTTEKGYQVRFTIKLIPSDMKWASSFSGELNNAATYFSPFANVSQSNKLAHNVWHHRRFRWNLAATEL</sequence>
<evidence type="ECO:0000313" key="1">
    <source>
        <dbReference type="EMBL" id="PFX18043.1"/>
    </source>
</evidence>
<evidence type="ECO:0000313" key="2">
    <source>
        <dbReference type="Proteomes" id="UP000225706"/>
    </source>
</evidence>
<keyword evidence="2" id="KW-1185">Reference proteome</keyword>
<protein>
    <submittedName>
        <fullName evidence="1">Uncharacterized protein</fullName>
    </submittedName>
</protein>
<gene>
    <name evidence="1" type="ORF">AWC38_SpisGene17603</name>
</gene>
<proteinExistence type="predicted"/>
<dbReference type="OrthoDB" id="5982767at2759"/>